<dbReference type="EMBL" id="CAMXCT030000938">
    <property type="protein sequence ID" value="CAL4772263.1"/>
    <property type="molecule type" value="Genomic_DNA"/>
</dbReference>
<sequence length="370" mass="40540">MAKRVLSKFETPFQVLRFSDEGSRLFTAFQAGFNTQAAVLRDSEDGSARQGTAAWHLAVLSASMLVLDIGLGVRGQAASLEVGADHVCRAFNQLKLSHDVVGLWTEKVPATTTWTRGDTSDAALQMSSRARLESVCDAAIPHSQFETFQPDGPGPMEIQESQDEPPKVLSLLDPEIPPLTRGYGSNGESVQSPDDGEIILSDRAIMAKTILRGEPIIFGHKVIDSVSVKKKNDNGKYSRVSLKLRHWKAVMSAGMSLHRIGRFDDGQACEEYPRQPRLILELPPAGDEAKRAEYHNRMMLLCAVPYSSLVSKIEEKMQVSKARCVKSKAKKPAGKESEQAPPGKRLKPKEEAGDEIEIQHGDKTLGFGCC</sequence>
<protein>
    <submittedName>
        <fullName evidence="2">Uncharacterized protein</fullName>
    </submittedName>
</protein>
<evidence type="ECO:0000313" key="4">
    <source>
        <dbReference type="Proteomes" id="UP001152797"/>
    </source>
</evidence>
<evidence type="ECO:0000313" key="3">
    <source>
        <dbReference type="EMBL" id="CAL4772263.1"/>
    </source>
</evidence>
<name>A0A9P1FR05_9DINO</name>
<feature type="region of interest" description="Disordered" evidence="1">
    <location>
        <begin position="324"/>
        <end position="370"/>
    </location>
</feature>
<gene>
    <name evidence="2" type="ORF">C1SCF055_LOCUS12443</name>
</gene>
<accession>A0A9P1FR05</accession>
<reference evidence="3 4" key="2">
    <citation type="submission" date="2024-05" db="EMBL/GenBank/DDBJ databases">
        <authorList>
            <person name="Chen Y."/>
            <person name="Shah S."/>
            <person name="Dougan E. K."/>
            <person name="Thang M."/>
            <person name="Chan C."/>
        </authorList>
    </citation>
    <scope>NUCLEOTIDE SEQUENCE [LARGE SCALE GENOMIC DNA]</scope>
</reference>
<evidence type="ECO:0000313" key="2">
    <source>
        <dbReference type="EMBL" id="CAI3984951.1"/>
    </source>
</evidence>
<keyword evidence="4" id="KW-1185">Reference proteome</keyword>
<evidence type="ECO:0000256" key="1">
    <source>
        <dbReference type="SAM" id="MobiDB-lite"/>
    </source>
</evidence>
<dbReference type="EMBL" id="CAMXCT020000938">
    <property type="protein sequence ID" value="CAL1138326.1"/>
    <property type="molecule type" value="Genomic_DNA"/>
</dbReference>
<dbReference type="EMBL" id="CAMXCT010000938">
    <property type="protein sequence ID" value="CAI3984951.1"/>
    <property type="molecule type" value="Genomic_DNA"/>
</dbReference>
<organism evidence="2">
    <name type="scientific">Cladocopium goreaui</name>
    <dbReference type="NCBI Taxonomy" id="2562237"/>
    <lineage>
        <taxon>Eukaryota</taxon>
        <taxon>Sar</taxon>
        <taxon>Alveolata</taxon>
        <taxon>Dinophyceae</taxon>
        <taxon>Suessiales</taxon>
        <taxon>Symbiodiniaceae</taxon>
        <taxon>Cladocopium</taxon>
    </lineage>
</organism>
<reference evidence="2" key="1">
    <citation type="submission" date="2022-10" db="EMBL/GenBank/DDBJ databases">
        <authorList>
            <person name="Chen Y."/>
            <person name="Dougan E. K."/>
            <person name="Chan C."/>
            <person name="Rhodes N."/>
            <person name="Thang M."/>
        </authorList>
    </citation>
    <scope>NUCLEOTIDE SEQUENCE</scope>
</reference>
<dbReference type="Proteomes" id="UP001152797">
    <property type="component" value="Unassembled WGS sequence"/>
</dbReference>
<dbReference type="OrthoDB" id="480857at2759"/>
<comment type="caution">
    <text evidence="2">The sequence shown here is derived from an EMBL/GenBank/DDBJ whole genome shotgun (WGS) entry which is preliminary data.</text>
</comment>
<dbReference type="AlphaFoldDB" id="A0A9P1FR05"/>
<proteinExistence type="predicted"/>